<dbReference type="PROSITE" id="PS50005">
    <property type="entry name" value="TPR"/>
    <property type="match status" value="1"/>
</dbReference>
<dbReference type="Proteomes" id="UP000774326">
    <property type="component" value="Unassembled WGS sequence"/>
</dbReference>
<comment type="caution">
    <text evidence="11">The sequence shown here is derived from an EMBL/GenBank/DDBJ whole genome shotgun (WGS) entry which is preliminary data.</text>
</comment>
<feature type="active site" description="Proton donor/acceptor" evidence="7">
    <location>
        <position position="308"/>
    </location>
</feature>
<dbReference type="AlphaFoldDB" id="A0A9P8TPK9"/>
<keyword evidence="3" id="KW-0479">Metal-binding</keyword>
<sequence>MSIEEAEALKNEGNAALKANNLDLAIEKYTKAIELNPNNAIYYSNRAHVDIKLENYGSAIIDSTKAISVDPSYLKAYYRRAIANNNLFKHKLAVQDLNIILSKKPNDQAAQTLKTEISKVIRRLAFEKAIEVQDEDIFAEINYENFKIEQDYEGPTLDIKQLETGDIEFTNLNDEWIKDLVKYFKSLKSGALIPKKYLYALFLKMNNILDNEPTFKEVSMAPTGVKSIDGVSDVIHNKGKFTIVGDVHGQFYDLVNYFETNGYPSSTNSYLFNGDFVDRGSWSAEVIILLFFLKALYPDNLHLNRGNHESVDMNKMYGFEDEIKYKYGEGSYKYFTQLFIKLPLITLLNNDYLVMHGGLFSKPDVKLTELKKKLLKLGNPKEGLEMEILWTDPQDEDGYSASKRGIGVQFGPDITEKFCALNNLKGVIRSHEVRMEGYSKQHNGKLITIFSAPNYCDSTGNKGALIHVEYTNGETELTFTQYQAAEHPDIRPMAYTTNRMY</sequence>
<dbReference type="Gene3D" id="1.25.40.10">
    <property type="entry name" value="Tetratricopeptide repeat domain"/>
    <property type="match status" value="1"/>
</dbReference>
<evidence type="ECO:0000256" key="5">
    <source>
        <dbReference type="ARBA" id="ARBA00022801"/>
    </source>
</evidence>
<protein>
    <recommendedName>
        <fullName evidence="9">Serine/threonine-protein phosphatase</fullName>
        <ecNumber evidence="9">3.1.3.16</ecNumber>
    </recommendedName>
</protein>
<dbReference type="SUPFAM" id="SSF56300">
    <property type="entry name" value="Metallo-dependent phosphatases"/>
    <property type="match status" value="1"/>
</dbReference>
<keyword evidence="4" id="KW-0677">Repeat</keyword>
<dbReference type="InterPro" id="IPR011990">
    <property type="entry name" value="TPR-like_helical_dom_sf"/>
</dbReference>
<dbReference type="InterPro" id="IPR029052">
    <property type="entry name" value="Metallo-depent_PP-like"/>
</dbReference>
<dbReference type="Pfam" id="PF00515">
    <property type="entry name" value="TPR_1"/>
    <property type="match status" value="1"/>
</dbReference>
<gene>
    <name evidence="11" type="ORF">WICPIJ_002707</name>
</gene>
<evidence type="ECO:0000256" key="6">
    <source>
        <dbReference type="ARBA" id="ARBA00023211"/>
    </source>
</evidence>
<keyword evidence="12" id="KW-1185">Reference proteome</keyword>
<dbReference type="SMART" id="SM00028">
    <property type="entry name" value="TPR"/>
    <property type="match status" value="3"/>
</dbReference>
<evidence type="ECO:0000256" key="4">
    <source>
        <dbReference type="ARBA" id="ARBA00022737"/>
    </source>
</evidence>
<evidence type="ECO:0000256" key="2">
    <source>
        <dbReference type="ARBA" id="ARBA00008786"/>
    </source>
</evidence>
<dbReference type="PROSITE" id="PS50293">
    <property type="entry name" value="TPR_REGION"/>
    <property type="match status" value="1"/>
</dbReference>
<dbReference type="EC" id="3.1.3.16" evidence="9"/>
<comment type="similarity">
    <text evidence="2">Belongs to the PPP phosphatase family. PP-5 (PP-T) subfamily.</text>
</comment>
<dbReference type="Pfam" id="PF08321">
    <property type="entry name" value="PPP5"/>
    <property type="match status" value="1"/>
</dbReference>
<reference evidence="11" key="1">
    <citation type="journal article" date="2021" name="Open Biol.">
        <title>Shared evolutionary footprints suggest mitochondrial oxidative damage underlies multiple complex I losses in fungi.</title>
        <authorList>
            <person name="Schikora-Tamarit M.A."/>
            <person name="Marcet-Houben M."/>
            <person name="Nosek J."/>
            <person name="Gabaldon T."/>
        </authorList>
    </citation>
    <scope>NUCLEOTIDE SEQUENCE</scope>
    <source>
        <strain evidence="11">CBS2887</strain>
    </source>
</reference>
<dbReference type="SMART" id="SM00156">
    <property type="entry name" value="PP2Ac"/>
    <property type="match status" value="1"/>
</dbReference>
<reference evidence="11" key="2">
    <citation type="submission" date="2021-01" db="EMBL/GenBank/DDBJ databases">
        <authorList>
            <person name="Schikora-Tamarit M.A."/>
        </authorList>
    </citation>
    <scope>NUCLEOTIDE SEQUENCE</scope>
    <source>
        <strain evidence="11">CBS2887</strain>
    </source>
</reference>
<keyword evidence="6" id="KW-0464">Manganese</keyword>
<dbReference type="InterPro" id="IPR051134">
    <property type="entry name" value="PPP_phosphatase"/>
</dbReference>
<dbReference type="Pfam" id="PF00149">
    <property type="entry name" value="Metallophos"/>
    <property type="match status" value="1"/>
</dbReference>
<dbReference type="PIRSF" id="PIRSF033096">
    <property type="entry name" value="PPPtase_5"/>
    <property type="match status" value="1"/>
</dbReference>
<dbReference type="InterPro" id="IPR013235">
    <property type="entry name" value="PPP_dom"/>
</dbReference>
<dbReference type="GO" id="GO:0004722">
    <property type="term" value="F:protein serine/threonine phosphatase activity"/>
    <property type="evidence" value="ECO:0007669"/>
    <property type="project" value="UniProtKB-EC"/>
</dbReference>
<organism evidence="11 12">
    <name type="scientific">Wickerhamomyces pijperi</name>
    <name type="common">Yeast</name>
    <name type="synonym">Pichia pijperi</name>
    <dbReference type="NCBI Taxonomy" id="599730"/>
    <lineage>
        <taxon>Eukaryota</taxon>
        <taxon>Fungi</taxon>
        <taxon>Dikarya</taxon>
        <taxon>Ascomycota</taxon>
        <taxon>Saccharomycotina</taxon>
        <taxon>Saccharomycetes</taxon>
        <taxon>Phaffomycetales</taxon>
        <taxon>Wickerhamomycetaceae</taxon>
        <taxon>Wickerhamomyces</taxon>
    </lineage>
</organism>
<dbReference type="PANTHER" id="PTHR45668">
    <property type="entry name" value="SERINE/THREONINE-PROTEIN PHOSPHATASE 5-RELATED"/>
    <property type="match status" value="1"/>
</dbReference>
<keyword evidence="5 9" id="KW-0378">Hydrolase</keyword>
<evidence type="ECO:0000256" key="8">
    <source>
        <dbReference type="PROSITE-ProRule" id="PRU00339"/>
    </source>
</evidence>
<comment type="cofactor">
    <cofactor evidence="1">
        <name>Mn(2+)</name>
        <dbReference type="ChEBI" id="CHEBI:29035"/>
    </cofactor>
</comment>
<dbReference type="PROSITE" id="PS00125">
    <property type="entry name" value="SER_THR_PHOSPHATASE"/>
    <property type="match status" value="1"/>
</dbReference>
<dbReference type="SUPFAM" id="SSF48452">
    <property type="entry name" value="TPR-like"/>
    <property type="match status" value="1"/>
</dbReference>
<proteinExistence type="inferred from homology"/>
<dbReference type="EMBL" id="JAEUBG010001462">
    <property type="protein sequence ID" value="KAH3686345.1"/>
    <property type="molecule type" value="Genomic_DNA"/>
</dbReference>
<evidence type="ECO:0000313" key="12">
    <source>
        <dbReference type="Proteomes" id="UP000774326"/>
    </source>
</evidence>
<evidence type="ECO:0000259" key="10">
    <source>
        <dbReference type="PROSITE" id="PS00125"/>
    </source>
</evidence>
<dbReference type="InterPro" id="IPR019734">
    <property type="entry name" value="TPR_rpt"/>
</dbReference>
<evidence type="ECO:0000256" key="7">
    <source>
        <dbReference type="PIRSR" id="PIRSR033096-1"/>
    </source>
</evidence>
<dbReference type="InterPro" id="IPR004843">
    <property type="entry name" value="Calcineurin-like_PHP"/>
</dbReference>
<dbReference type="OrthoDB" id="445564at2759"/>
<comment type="catalytic activity">
    <reaction evidence="9">
        <text>O-phospho-L-threonyl-[protein] + H2O = L-threonyl-[protein] + phosphate</text>
        <dbReference type="Rhea" id="RHEA:47004"/>
        <dbReference type="Rhea" id="RHEA-COMP:11060"/>
        <dbReference type="Rhea" id="RHEA-COMP:11605"/>
        <dbReference type="ChEBI" id="CHEBI:15377"/>
        <dbReference type="ChEBI" id="CHEBI:30013"/>
        <dbReference type="ChEBI" id="CHEBI:43474"/>
        <dbReference type="ChEBI" id="CHEBI:61977"/>
        <dbReference type="EC" id="3.1.3.16"/>
    </reaction>
</comment>
<evidence type="ECO:0000256" key="1">
    <source>
        <dbReference type="ARBA" id="ARBA00001936"/>
    </source>
</evidence>
<feature type="repeat" description="TPR" evidence="8">
    <location>
        <begin position="6"/>
        <end position="39"/>
    </location>
</feature>
<dbReference type="PRINTS" id="PR00114">
    <property type="entry name" value="STPHPHTASE"/>
</dbReference>
<dbReference type="Gene3D" id="3.60.21.10">
    <property type="match status" value="1"/>
</dbReference>
<evidence type="ECO:0000256" key="3">
    <source>
        <dbReference type="ARBA" id="ARBA00022723"/>
    </source>
</evidence>
<evidence type="ECO:0000256" key="9">
    <source>
        <dbReference type="RuleBase" id="RU004273"/>
    </source>
</evidence>
<dbReference type="GO" id="GO:0046872">
    <property type="term" value="F:metal ion binding"/>
    <property type="evidence" value="ECO:0007669"/>
    <property type="project" value="UniProtKB-KW"/>
</dbReference>
<feature type="domain" description="Serine/threonine specific protein phosphatases" evidence="10">
    <location>
        <begin position="304"/>
        <end position="309"/>
    </location>
</feature>
<name>A0A9P8TPK9_WICPI</name>
<dbReference type="InterPro" id="IPR006186">
    <property type="entry name" value="Ser/Thr-sp_prot-phosphatase"/>
</dbReference>
<dbReference type="PANTHER" id="PTHR45668:SF5">
    <property type="entry name" value="SERINE_THREONINE-PROTEIN PHOSPHATASE 5"/>
    <property type="match status" value="1"/>
</dbReference>
<keyword evidence="8" id="KW-0802">TPR repeat</keyword>
<accession>A0A9P8TPK9</accession>
<evidence type="ECO:0000313" key="11">
    <source>
        <dbReference type="EMBL" id="KAH3686345.1"/>
    </source>
</evidence>